<keyword evidence="3" id="KW-1185">Reference proteome</keyword>
<dbReference type="AlphaFoldDB" id="A0AAV6LJF0"/>
<keyword evidence="1" id="KW-0812">Transmembrane</keyword>
<feature type="transmembrane region" description="Helical" evidence="1">
    <location>
        <begin position="41"/>
        <end position="64"/>
    </location>
</feature>
<proteinExistence type="predicted"/>
<evidence type="ECO:0000313" key="2">
    <source>
        <dbReference type="EMBL" id="KAG5564102.1"/>
    </source>
</evidence>
<keyword evidence="1" id="KW-1133">Transmembrane helix</keyword>
<accession>A0AAV6LJF0</accession>
<evidence type="ECO:0000256" key="1">
    <source>
        <dbReference type="SAM" id="Phobius"/>
    </source>
</evidence>
<dbReference type="EMBL" id="JACTNZ010000001">
    <property type="protein sequence ID" value="KAG5564102.1"/>
    <property type="molecule type" value="Genomic_DNA"/>
</dbReference>
<sequence>MRHSREDLGIFPEGGCPSLQIAHDFSLPNQQPSPPPTPLSLSLSLILCVCVCVCVFVVVVAANLMKLMDFLVSVG</sequence>
<evidence type="ECO:0008006" key="4">
    <source>
        <dbReference type="Google" id="ProtNLM"/>
    </source>
</evidence>
<protein>
    <recommendedName>
        <fullName evidence="4">Transmembrane protein</fullName>
    </recommendedName>
</protein>
<dbReference type="Proteomes" id="UP000823749">
    <property type="component" value="Chromosome 1"/>
</dbReference>
<evidence type="ECO:0000313" key="3">
    <source>
        <dbReference type="Proteomes" id="UP000823749"/>
    </source>
</evidence>
<reference evidence="2" key="1">
    <citation type="submission" date="2020-08" db="EMBL/GenBank/DDBJ databases">
        <title>Plant Genome Project.</title>
        <authorList>
            <person name="Zhang R.-G."/>
        </authorList>
    </citation>
    <scope>NUCLEOTIDE SEQUENCE</scope>
    <source>
        <strain evidence="2">WSP0</strain>
        <tissue evidence="2">Leaf</tissue>
    </source>
</reference>
<keyword evidence="1" id="KW-0472">Membrane</keyword>
<organism evidence="2 3">
    <name type="scientific">Rhododendron griersonianum</name>
    <dbReference type="NCBI Taxonomy" id="479676"/>
    <lineage>
        <taxon>Eukaryota</taxon>
        <taxon>Viridiplantae</taxon>
        <taxon>Streptophyta</taxon>
        <taxon>Embryophyta</taxon>
        <taxon>Tracheophyta</taxon>
        <taxon>Spermatophyta</taxon>
        <taxon>Magnoliopsida</taxon>
        <taxon>eudicotyledons</taxon>
        <taxon>Gunneridae</taxon>
        <taxon>Pentapetalae</taxon>
        <taxon>asterids</taxon>
        <taxon>Ericales</taxon>
        <taxon>Ericaceae</taxon>
        <taxon>Ericoideae</taxon>
        <taxon>Rhodoreae</taxon>
        <taxon>Rhododendron</taxon>
    </lineage>
</organism>
<gene>
    <name evidence="2" type="ORF">RHGRI_000322</name>
</gene>
<name>A0AAV6LJF0_9ERIC</name>
<comment type="caution">
    <text evidence="2">The sequence shown here is derived from an EMBL/GenBank/DDBJ whole genome shotgun (WGS) entry which is preliminary data.</text>
</comment>